<evidence type="ECO:0008006" key="3">
    <source>
        <dbReference type="Google" id="ProtNLM"/>
    </source>
</evidence>
<proteinExistence type="predicted"/>
<accession>A0A3E1IZA6</accession>
<protein>
    <recommendedName>
        <fullName evidence="3">YycO</fullName>
    </recommendedName>
</protein>
<dbReference type="InterPro" id="IPR038765">
    <property type="entry name" value="Papain-like_cys_pep_sf"/>
</dbReference>
<dbReference type="Gene3D" id="3.90.1720.10">
    <property type="entry name" value="endopeptidase domain like (from Nostoc punctiforme)"/>
    <property type="match status" value="1"/>
</dbReference>
<organism evidence="1 2">
    <name type="scientific">Gardnerella vaginalis</name>
    <dbReference type="NCBI Taxonomy" id="2702"/>
    <lineage>
        <taxon>Bacteria</taxon>
        <taxon>Bacillati</taxon>
        <taxon>Actinomycetota</taxon>
        <taxon>Actinomycetes</taxon>
        <taxon>Bifidobacteriales</taxon>
        <taxon>Bifidobacteriaceae</taxon>
        <taxon>Gardnerella</taxon>
    </lineage>
</organism>
<dbReference type="EMBL" id="LRTV01000011">
    <property type="protein sequence ID" value="RFD78343.1"/>
    <property type="molecule type" value="Genomic_DNA"/>
</dbReference>
<dbReference type="AlphaFoldDB" id="A0A3E1IZA6"/>
<sequence>MHSMPSYRERDIMKNIIMRSLSVVVSAACLFTFSPLAFGQDNNENYQQRLGDISTYLNHTLSEKEIDEQIKETSRRTGESPDSIASRVEKSVRDSVLDTARFSVRSGNTQLPRARHTGDIFVSNNSSFFVWKHGHTGIYVNRDDIVEAVGMFQNAHRVSRKNSVAAGGASILEVKTSQGNRDKAARRAIGYIGRGYNPDITDTNRNDWGGLNCSQLVWAAYYYGAGIDLDTGSGEYVWPYDIKNSGYVREYQYVQ</sequence>
<gene>
    <name evidence="1" type="ORF">AXE77_05635</name>
</gene>
<evidence type="ECO:0000313" key="2">
    <source>
        <dbReference type="Proteomes" id="UP000259221"/>
    </source>
</evidence>
<dbReference type="OrthoDB" id="3242865at2"/>
<name>A0A3E1IZA6_GARVA</name>
<comment type="caution">
    <text evidence="1">The sequence shown here is derived from an EMBL/GenBank/DDBJ whole genome shotgun (WGS) entry which is preliminary data.</text>
</comment>
<dbReference type="Proteomes" id="UP000259221">
    <property type="component" value="Unassembled WGS sequence"/>
</dbReference>
<reference evidence="1 2" key="1">
    <citation type="submission" date="2016-02" db="EMBL/GenBank/DDBJ databases">
        <authorList>
            <person name="Alioto T."/>
            <person name="Alioto T."/>
        </authorList>
    </citation>
    <scope>NUCLEOTIDE SEQUENCE [LARGE SCALE GENOMIC DNA]</scope>
    <source>
        <strain evidence="1 2">NR010</strain>
    </source>
</reference>
<evidence type="ECO:0000313" key="1">
    <source>
        <dbReference type="EMBL" id="RFD78343.1"/>
    </source>
</evidence>
<dbReference type="RefSeq" id="WP_041160630.1">
    <property type="nucleotide sequence ID" value="NZ_JBKFWQ010000003.1"/>
</dbReference>
<dbReference type="SUPFAM" id="SSF54001">
    <property type="entry name" value="Cysteine proteinases"/>
    <property type="match status" value="1"/>
</dbReference>